<dbReference type="PRINTS" id="PR00111">
    <property type="entry name" value="ABHYDROLASE"/>
</dbReference>
<evidence type="ECO:0000313" key="2">
    <source>
        <dbReference type="EMBL" id="MFD2840892.1"/>
    </source>
</evidence>
<gene>
    <name evidence="2" type="ORF">ACFSYH_09960</name>
</gene>
<proteinExistence type="predicted"/>
<dbReference type="Proteomes" id="UP001597391">
    <property type="component" value="Unassembled WGS sequence"/>
</dbReference>
<name>A0ABW5XFK6_9MICO</name>
<comment type="caution">
    <text evidence="2">The sequence shown here is derived from an EMBL/GenBank/DDBJ whole genome shotgun (WGS) entry which is preliminary data.</text>
</comment>
<protein>
    <submittedName>
        <fullName evidence="2">Alpha/beta fold hydrolase</fullName>
    </submittedName>
</protein>
<keyword evidence="3" id="KW-1185">Reference proteome</keyword>
<dbReference type="PANTHER" id="PTHR46438">
    <property type="entry name" value="ALPHA/BETA-HYDROLASES SUPERFAMILY PROTEIN"/>
    <property type="match status" value="1"/>
</dbReference>
<evidence type="ECO:0000313" key="3">
    <source>
        <dbReference type="Proteomes" id="UP001597391"/>
    </source>
</evidence>
<dbReference type="PRINTS" id="PR00412">
    <property type="entry name" value="EPOXHYDRLASE"/>
</dbReference>
<dbReference type="GO" id="GO:0016787">
    <property type="term" value="F:hydrolase activity"/>
    <property type="evidence" value="ECO:0007669"/>
    <property type="project" value="UniProtKB-KW"/>
</dbReference>
<dbReference type="SUPFAM" id="SSF53474">
    <property type="entry name" value="alpha/beta-Hydrolases"/>
    <property type="match status" value="1"/>
</dbReference>
<dbReference type="InterPro" id="IPR000073">
    <property type="entry name" value="AB_hydrolase_1"/>
</dbReference>
<dbReference type="InterPro" id="IPR029058">
    <property type="entry name" value="AB_hydrolase_fold"/>
</dbReference>
<reference evidence="3" key="1">
    <citation type="journal article" date="2019" name="Int. J. Syst. Evol. Microbiol.">
        <title>The Global Catalogue of Microorganisms (GCM) 10K type strain sequencing project: providing services to taxonomists for standard genome sequencing and annotation.</title>
        <authorList>
            <consortium name="The Broad Institute Genomics Platform"/>
            <consortium name="The Broad Institute Genome Sequencing Center for Infectious Disease"/>
            <person name="Wu L."/>
            <person name="Ma J."/>
        </authorList>
    </citation>
    <scope>NUCLEOTIDE SEQUENCE [LARGE SCALE GENOMIC DNA]</scope>
    <source>
        <strain evidence="3">KCTC 33576</strain>
    </source>
</reference>
<organism evidence="2 3">
    <name type="scientific">Populibacterium corticicola</name>
    <dbReference type="NCBI Taxonomy" id="1812826"/>
    <lineage>
        <taxon>Bacteria</taxon>
        <taxon>Bacillati</taxon>
        <taxon>Actinomycetota</taxon>
        <taxon>Actinomycetes</taxon>
        <taxon>Micrococcales</taxon>
        <taxon>Jonesiaceae</taxon>
        <taxon>Populibacterium</taxon>
    </lineage>
</organism>
<keyword evidence="2" id="KW-0378">Hydrolase</keyword>
<feature type="domain" description="AB hydrolase-1" evidence="1">
    <location>
        <begin position="24"/>
        <end position="256"/>
    </location>
</feature>
<dbReference type="EMBL" id="JBHUOP010000004">
    <property type="protein sequence ID" value="MFD2840892.1"/>
    <property type="molecule type" value="Genomic_DNA"/>
</dbReference>
<evidence type="ECO:0000259" key="1">
    <source>
        <dbReference type="Pfam" id="PF12697"/>
    </source>
</evidence>
<sequence>MSTQFIHVDGGRVAFESEGRGLPVVCLPGMGDLRSSYRYLTPLLRAADYQVICCDLRGHGDSDAQFAEYGDEPTASDLIALLETLETPAVVIGNSMSAGASVIAAARRPELFQALVLIGPFVRNPNDIGFIKQTLFRVALARPWARVVWNAYLPSLYAGEKPKDFAEHKKKISASMKRPGYTRSFSLTTRTNHDLAEQLLPEIKLPTLIVMGEQDPDFPTPEHEAQWIADTLGGRVAMIADAGHNPQSQQPDATAHAILDFLKEEPARA</sequence>
<dbReference type="Pfam" id="PF12697">
    <property type="entry name" value="Abhydrolase_6"/>
    <property type="match status" value="1"/>
</dbReference>
<dbReference type="PANTHER" id="PTHR46438:SF11">
    <property type="entry name" value="LIPASE-RELATED"/>
    <property type="match status" value="1"/>
</dbReference>
<dbReference type="Gene3D" id="3.40.50.1820">
    <property type="entry name" value="alpha/beta hydrolase"/>
    <property type="match status" value="1"/>
</dbReference>
<dbReference type="RefSeq" id="WP_377466821.1">
    <property type="nucleotide sequence ID" value="NZ_JBHUOP010000004.1"/>
</dbReference>
<accession>A0ABW5XFK6</accession>
<dbReference type="InterPro" id="IPR000639">
    <property type="entry name" value="Epox_hydrolase-like"/>
</dbReference>